<feature type="compositionally biased region" description="Acidic residues" evidence="1">
    <location>
        <begin position="153"/>
        <end position="167"/>
    </location>
</feature>
<evidence type="ECO:0000259" key="2">
    <source>
        <dbReference type="Pfam" id="PF13837"/>
    </source>
</evidence>
<sequence length="306" mass="35485">MAAASSAATALLLLPPPPEHEPSTQEPQPLTPSTYQPKKIAPLPWSHMETVQFIEVYQEKWYSLKRGQLKASQWEEVAISVAGRCGYDEPSKTATQCRHKMEKLRQRYRSEKQRSSPSLWPYFNLMDQMERGPLPIAARPISYIDHLHRDRGDDDGDDDYDDDDDDDTNKSRSINHILHRLPMASTYHTPQWNHGGSGGEERPPRVSRYLRNPMFRKRKLFEMDEEEEEEVGVDPISELASVVKAFGEGFVRIENMKMELMKETESYRMEMETRRTEMIIESQRRIVDAIAKALGSQNRTKKTQEM</sequence>
<dbReference type="EMBL" id="JAMYWD010000007">
    <property type="protein sequence ID" value="KAJ4964868.1"/>
    <property type="molecule type" value="Genomic_DNA"/>
</dbReference>
<dbReference type="FunFam" id="1.10.10.60:FF:000152">
    <property type="entry name" value="Trihelix transcription factor ASIL2"/>
    <property type="match status" value="1"/>
</dbReference>
<dbReference type="Pfam" id="PF13837">
    <property type="entry name" value="Myb_DNA-bind_4"/>
    <property type="match status" value="1"/>
</dbReference>
<feature type="compositionally biased region" description="Low complexity" evidence="1">
    <location>
        <begin position="1"/>
        <end position="13"/>
    </location>
</feature>
<dbReference type="InterPro" id="IPR044823">
    <property type="entry name" value="ASIL1/2-like"/>
</dbReference>
<feature type="region of interest" description="Disordered" evidence="1">
    <location>
        <begin position="187"/>
        <end position="206"/>
    </location>
</feature>
<gene>
    <name evidence="3" type="ORF">NE237_016717</name>
</gene>
<dbReference type="PANTHER" id="PTHR31307">
    <property type="entry name" value="TRIHELIX TRANSCRIPTION FACTOR ASIL2"/>
    <property type="match status" value="1"/>
</dbReference>
<evidence type="ECO:0000313" key="3">
    <source>
        <dbReference type="EMBL" id="KAJ4964868.1"/>
    </source>
</evidence>
<feature type="region of interest" description="Disordered" evidence="1">
    <location>
        <begin position="149"/>
        <end position="180"/>
    </location>
</feature>
<dbReference type="PANTHER" id="PTHR31307:SF3">
    <property type="entry name" value="HOMEODOMAIN-LIKE SUPERFAMILY PROTEIN"/>
    <property type="match status" value="1"/>
</dbReference>
<dbReference type="OrthoDB" id="1901794at2759"/>
<comment type="caution">
    <text evidence="3">The sequence shown here is derived from an EMBL/GenBank/DDBJ whole genome shotgun (WGS) entry which is preliminary data.</text>
</comment>
<dbReference type="AlphaFoldDB" id="A0A9Q0HHF7"/>
<evidence type="ECO:0000313" key="4">
    <source>
        <dbReference type="Proteomes" id="UP001141806"/>
    </source>
</evidence>
<dbReference type="SMART" id="SM00595">
    <property type="entry name" value="MADF"/>
    <property type="match status" value="1"/>
</dbReference>
<dbReference type="InterPro" id="IPR044822">
    <property type="entry name" value="Myb_DNA-bind_4"/>
</dbReference>
<proteinExistence type="predicted"/>
<keyword evidence="4" id="KW-1185">Reference proteome</keyword>
<dbReference type="Gene3D" id="1.10.10.60">
    <property type="entry name" value="Homeodomain-like"/>
    <property type="match status" value="1"/>
</dbReference>
<evidence type="ECO:0000256" key="1">
    <source>
        <dbReference type="SAM" id="MobiDB-lite"/>
    </source>
</evidence>
<protein>
    <recommendedName>
        <fullName evidence="2">Myb/SANT-like DNA-binding domain-containing protein</fullName>
    </recommendedName>
</protein>
<organism evidence="3 4">
    <name type="scientific">Protea cynaroides</name>
    <dbReference type="NCBI Taxonomy" id="273540"/>
    <lineage>
        <taxon>Eukaryota</taxon>
        <taxon>Viridiplantae</taxon>
        <taxon>Streptophyta</taxon>
        <taxon>Embryophyta</taxon>
        <taxon>Tracheophyta</taxon>
        <taxon>Spermatophyta</taxon>
        <taxon>Magnoliopsida</taxon>
        <taxon>Proteales</taxon>
        <taxon>Proteaceae</taxon>
        <taxon>Protea</taxon>
    </lineage>
</organism>
<accession>A0A9Q0HHF7</accession>
<reference evidence="3" key="1">
    <citation type="journal article" date="2023" name="Plant J.">
        <title>The genome of the king protea, Protea cynaroides.</title>
        <authorList>
            <person name="Chang J."/>
            <person name="Duong T.A."/>
            <person name="Schoeman C."/>
            <person name="Ma X."/>
            <person name="Roodt D."/>
            <person name="Barker N."/>
            <person name="Li Z."/>
            <person name="Van de Peer Y."/>
            <person name="Mizrachi E."/>
        </authorList>
    </citation>
    <scope>NUCLEOTIDE SEQUENCE</scope>
    <source>
        <tissue evidence="3">Young leaves</tissue>
    </source>
</reference>
<feature type="region of interest" description="Disordered" evidence="1">
    <location>
        <begin position="1"/>
        <end position="38"/>
    </location>
</feature>
<feature type="domain" description="Myb/SANT-like DNA-binding" evidence="2">
    <location>
        <begin position="45"/>
        <end position="129"/>
    </location>
</feature>
<name>A0A9Q0HHF7_9MAGN</name>
<dbReference type="Proteomes" id="UP001141806">
    <property type="component" value="Unassembled WGS sequence"/>
</dbReference>